<dbReference type="GO" id="GO:0035312">
    <property type="term" value="F:5'-3' DNA exonuclease activity"/>
    <property type="evidence" value="ECO:0007669"/>
    <property type="project" value="TreeGrafter"/>
</dbReference>
<dbReference type="InterPro" id="IPR004013">
    <property type="entry name" value="PHP_dom"/>
</dbReference>
<dbReference type="InterPro" id="IPR003141">
    <property type="entry name" value="Pol/His_phosphatase_N"/>
</dbReference>
<dbReference type="Gene3D" id="3.20.20.140">
    <property type="entry name" value="Metal-dependent hydrolases"/>
    <property type="match status" value="1"/>
</dbReference>
<dbReference type="EMBL" id="JSCE01000209">
    <property type="protein sequence ID" value="KHM51297.1"/>
    <property type="molecule type" value="Genomic_DNA"/>
</dbReference>
<proteinExistence type="predicted"/>
<dbReference type="GO" id="GO:0004534">
    <property type="term" value="F:5'-3' RNA exonuclease activity"/>
    <property type="evidence" value="ECO:0007669"/>
    <property type="project" value="TreeGrafter"/>
</dbReference>
<dbReference type="SMART" id="SM00481">
    <property type="entry name" value="POLIIIAc"/>
    <property type="match status" value="1"/>
</dbReference>
<feature type="domain" description="Polymerase/histidinol phosphatase N-terminal" evidence="1">
    <location>
        <begin position="3"/>
        <end position="70"/>
    </location>
</feature>
<dbReference type="Pfam" id="PF02811">
    <property type="entry name" value="PHP"/>
    <property type="match status" value="1"/>
</dbReference>
<name>A0A0B2JZD5_9FIRM</name>
<dbReference type="STRING" id="82374.NZ47_11150"/>
<dbReference type="AlphaFoldDB" id="A0A0B2JZD5"/>
<dbReference type="eggNOG" id="COG0613">
    <property type="taxonomic scope" value="Bacteria"/>
</dbReference>
<gene>
    <name evidence="2" type="ORF">NZ47_11150</name>
</gene>
<dbReference type="InterPro" id="IPR016195">
    <property type="entry name" value="Pol/histidinol_Pase-like"/>
</dbReference>
<evidence type="ECO:0000259" key="1">
    <source>
        <dbReference type="SMART" id="SM00481"/>
    </source>
</evidence>
<organism evidence="2 3">
    <name type="scientific">Anaerovibrio lipolyticus</name>
    <dbReference type="NCBI Taxonomy" id="82374"/>
    <lineage>
        <taxon>Bacteria</taxon>
        <taxon>Bacillati</taxon>
        <taxon>Bacillota</taxon>
        <taxon>Negativicutes</taxon>
        <taxon>Selenomonadales</taxon>
        <taxon>Selenomonadaceae</taxon>
        <taxon>Anaerovibrio</taxon>
    </lineage>
</organism>
<dbReference type="PANTHER" id="PTHR42924">
    <property type="entry name" value="EXONUCLEASE"/>
    <property type="match status" value="1"/>
</dbReference>
<dbReference type="Gene3D" id="1.10.150.650">
    <property type="match status" value="1"/>
</dbReference>
<evidence type="ECO:0000313" key="2">
    <source>
        <dbReference type="EMBL" id="KHM51297.1"/>
    </source>
</evidence>
<keyword evidence="3" id="KW-1185">Reference proteome</keyword>
<accession>A0A0B2JZD5</accession>
<dbReference type="RefSeq" id="WP_039210689.1">
    <property type="nucleotide sequence ID" value="NZ_JSCE01000209.1"/>
</dbReference>
<reference evidence="2 3" key="1">
    <citation type="journal article" date="2013" name="PLoS ONE">
        <title>Identification and characterization of three novel lipases belonging to families II and V from Anaerovibrio lipolyticus 5ST.</title>
        <authorList>
            <person name="Prive F."/>
            <person name="Kaderbhai N.N."/>
            <person name="Girdwood S."/>
            <person name="Worgan H.J."/>
            <person name="Pinloche E."/>
            <person name="Scollan N.D."/>
            <person name="Huws S.A."/>
            <person name="Newbold C.J."/>
        </authorList>
    </citation>
    <scope>NUCLEOTIDE SEQUENCE [LARGE SCALE GENOMIC DNA]</scope>
    <source>
        <strain evidence="2 3">5S</strain>
    </source>
</reference>
<dbReference type="Proteomes" id="UP000030993">
    <property type="component" value="Unassembled WGS sequence"/>
</dbReference>
<dbReference type="InterPro" id="IPR052018">
    <property type="entry name" value="PHP_domain"/>
</dbReference>
<sequence length="275" mass="30658">MSSDLHMHTTSSDGRLTPEELVDAAKAAGLNYIAITDHDTVDGIRQLYEAGLYPAKGIKIIPGIEFSAHHEIHEIHILGYNIDIYDKVLADRLNDVVEARWLRFSSIVQKLQELDYDISETDVLEIAGDSTSISRSHIAQALMKKGAFGSVKECFDKVLGKGCPAYVSHFLLEPEEIIDLIKQSGGIPVLAHPRLIHDDELVEELLKKGIEGVEAIYPKHSPEDTQRYMDMANKYNLMITGGSDFHGIPGRLPERLGEFVIEDSYAAEIYREPGM</sequence>
<protein>
    <submittedName>
        <fullName evidence="2">Histidinol phosphatase</fullName>
    </submittedName>
</protein>
<dbReference type="SUPFAM" id="SSF89550">
    <property type="entry name" value="PHP domain-like"/>
    <property type="match status" value="1"/>
</dbReference>
<comment type="caution">
    <text evidence="2">The sequence shown here is derived from an EMBL/GenBank/DDBJ whole genome shotgun (WGS) entry which is preliminary data.</text>
</comment>
<dbReference type="PANTHER" id="PTHR42924:SF3">
    <property type="entry name" value="POLYMERASE_HISTIDINOL PHOSPHATASE N-TERMINAL DOMAIN-CONTAINING PROTEIN"/>
    <property type="match status" value="1"/>
</dbReference>
<dbReference type="CDD" id="cd07438">
    <property type="entry name" value="PHP_HisPPase_AMP"/>
    <property type="match status" value="1"/>
</dbReference>
<evidence type="ECO:0000313" key="3">
    <source>
        <dbReference type="Proteomes" id="UP000030993"/>
    </source>
</evidence>